<organism evidence="4 5">
    <name type="scientific">Methylocystis parvus</name>
    <dbReference type="NCBI Taxonomy" id="134"/>
    <lineage>
        <taxon>Bacteria</taxon>
        <taxon>Pseudomonadati</taxon>
        <taxon>Pseudomonadota</taxon>
        <taxon>Alphaproteobacteria</taxon>
        <taxon>Hyphomicrobiales</taxon>
        <taxon>Methylocystaceae</taxon>
        <taxon>Methylocystis</taxon>
    </lineage>
</organism>
<evidence type="ECO:0000256" key="3">
    <source>
        <dbReference type="PROSITE-ProRule" id="PRU00023"/>
    </source>
</evidence>
<reference evidence="4 5" key="1">
    <citation type="submission" date="2019-09" db="EMBL/GenBank/DDBJ databases">
        <title>Isolation and complete genome sequencing of Methylocystis species.</title>
        <authorList>
            <person name="Rumah B.L."/>
            <person name="Stead C.E."/>
            <person name="Stevens B.C."/>
            <person name="Minton N.P."/>
            <person name="Grosse-Honebrink A."/>
            <person name="Zhang Y."/>
        </authorList>
    </citation>
    <scope>NUCLEOTIDE SEQUENCE [LARGE SCALE GENOMIC DNA]</scope>
    <source>
        <strain evidence="4 5">BRCS2</strain>
    </source>
</reference>
<name>A0A6B8M675_9HYPH</name>
<evidence type="ECO:0000313" key="5">
    <source>
        <dbReference type="Proteomes" id="UP000422569"/>
    </source>
</evidence>
<evidence type="ECO:0000256" key="1">
    <source>
        <dbReference type="ARBA" id="ARBA00022737"/>
    </source>
</evidence>
<sequence length="123" mass="13262">MASISEVLRECEKTASWYGLKITSLGQKNHLGDTPLHTVCTWGDVDAVKTLVEGGAKVNELGDMDGVPLFNAVIGRNADVVRLLLDNGADVKIANHWGDTPLQYALKINAPPLIIDLLREAGK</sequence>
<keyword evidence="1" id="KW-0677">Repeat</keyword>
<dbReference type="PROSITE" id="PS50088">
    <property type="entry name" value="ANK_REPEAT"/>
    <property type="match status" value="2"/>
</dbReference>
<gene>
    <name evidence="4" type="ORF">F7D14_13485</name>
</gene>
<protein>
    <submittedName>
        <fullName evidence="4">Ankyrin repeat domain-containing protein</fullName>
    </submittedName>
</protein>
<dbReference type="Pfam" id="PF12796">
    <property type="entry name" value="Ank_2"/>
    <property type="match status" value="1"/>
</dbReference>
<dbReference type="AlphaFoldDB" id="A0A6B8M675"/>
<dbReference type="GO" id="GO:0004842">
    <property type="term" value="F:ubiquitin-protein transferase activity"/>
    <property type="evidence" value="ECO:0007669"/>
    <property type="project" value="TreeGrafter"/>
</dbReference>
<dbReference type="Proteomes" id="UP000422569">
    <property type="component" value="Chromosome"/>
</dbReference>
<evidence type="ECO:0000256" key="2">
    <source>
        <dbReference type="ARBA" id="ARBA00023043"/>
    </source>
</evidence>
<dbReference type="PROSITE" id="PS50297">
    <property type="entry name" value="ANK_REP_REGION"/>
    <property type="match status" value="2"/>
</dbReference>
<keyword evidence="2 3" id="KW-0040">ANK repeat</keyword>
<evidence type="ECO:0000313" key="4">
    <source>
        <dbReference type="EMBL" id="QGM98391.1"/>
    </source>
</evidence>
<dbReference type="SMART" id="SM00248">
    <property type="entry name" value="ANK"/>
    <property type="match status" value="2"/>
</dbReference>
<dbReference type="InterPro" id="IPR002110">
    <property type="entry name" value="Ankyrin_rpt"/>
</dbReference>
<dbReference type="Gene3D" id="1.25.40.20">
    <property type="entry name" value="Ankyrin repeat-containing domain"/>
    <property type="match status" value="1"/>
</dbReference>
<dbReference type="PRINTS" id="PR01415">
    <property type="entry name" value="ANKYRIN"/>
</dbReference>
<dbReference type="PANTHER" id="PTHR24171:SF8">
    <property type="entry name" value="BRCA1-ASSOCIATED RING DOMAIN PROTEIN 1"/>
    <property type="match status" value="1"/>
</dbReference>
<dbReference type="KEGG" id="mpar:F7D14_13485"/>
<dbReference type="InterPro" id="IPR036770">
    <property type="entry name" value="Ankyrin_rpt-contain_sf"/>
</dbReference>
<dbReference type="PANTHER" id="PTHR24171">
    <property type="entry name" value="ANKYRIN REPEAT DOMAIN-CONTAINING PROTEIN 39-RELATED"/>
    <property type="match status" value="1"/>
</dbReference>
<accession>A0A6B8M675</accession>
<dbReference type="GO" id="GO:0085020">
    <property type="term" value="P:protein K6-linked ubiquitination"/>
    <property type="evidence" value="ECO:0007669"/>
    <property type="project" value="TreeGrafter"/>
</dbReference>
<feature type="repeat" description="ANK" evidence="3">
    <location>
        <begin position="31"/>
        <end position="63"/>
    </location>
</feature>
<keyword evidence="5" id="KW-1185">Reference proteome</keyword>
<dbReference type="EMBL" id="CP044331">
    <property type="protein sequence ID" value="QGM98391.1"/>
    <property type="molecule type" value="Genomic_DNA"/>
</dbReference>
<dbReference type="SUPFAM" id="SSF48403">
    <property type="entry name" value="Ankyrin repeat"/>
    <property type="match status" value="1"/>
</dbReference>
<proteinExistence type="predicted"/>
<dbReference type="RefSeq" id="WP_081495569.1">
    <property type="nucleotide sequence ID" value="NZ_CP044331.1"/>
</dbReference>
<feature type="repeat" description="ANK" evidence="3">
    <location>
        <begin position="64"/>
        <end position="96"/>
    </location>
</feature>